<dbReference type="SMART" id="SM00826">
    <property type="entry name" value="PKS_DH"/>
    <property type="match status" value="1"/>
</dbReference>
<evidence type="ECO:0000256" key="7">
    <source>
        <dbReference type="ARBA" id="ARBA00023315"/>
    </source>
</evidence>
<dbReference type="InterPro" id="IPR020807">
    <property type="entry name" value="PKS_DH"/>
</dbReference>
<dbReference type="SMART" id="SM00827">
    <property type="entry name" value="PKS_AT"/>
    <property type="match status" value="1"/>
</dbReference>
<dbReference type="Gene3D" id="1.10.1200.10">
    <property type="entry name" value="ACP-like"/>
    <property type="match status" value="2"/>
</dbReference>
<dbReference type="SUPFAM" id="SSF53901">
    <property type="entry name" value="Thiolase-like"/>
    <property type="match status" value="2"/>
</dbReference>
<dbReference type="InterPro" id="IPR016039">
    <property type="entry name" value="Thiolase-like"/>
</dbReference>
<proteinExistence type="predicted"/>
<dbReference type="PROSITE" id="PS50075">
    <property type="entry name" value="CARRIER"/>
    <property type="match status" value="2"/>
</dbReference>
<dbReference type="InterPro" id="IPR006162">
    <property type="entry name" value="Ppantetheine_attach_site"/>
</dbReference>
<dbReference type="InterPro" id="IPR015083">
    <property type="entry name" value="NorB/c/GfsB-D-like_docking"/>
</dbReference>
<dbReference type="RefSeq" id="WP_344587324.1">
    <property type="nucleotide sequence ID" value="NZ_BAAARW010000003.1"/>
</dbReference>
<dbReference type="InterPro" id="IPR014043">
    <property type="entry name" value="Acyl_transferase_dom"/>
</dbReference>
<dbReference type="InterPro" id="IPR018201">
    <property type="entry name" value="Ketoacyl_synth_AS"/>
</dbReference>
<dbReference type="InterPro" id="IPR020841">
    <property type="entry name" value="PKS_Beta-ketoAc_synthase_dom"/>
</dbReference>
<dbReference type="SMART" id="SM01294">
    <property type="entry name" value="PKS_PP_betabranch"/>
    <property type="match status" value="2"/>
</dbReference>
<dbReference type="Pfam" id="PF08659">
    <property type="entry name" value="KR"/>
    <property type="match status" value="2"/>
</dbReference>
<dbReference type="Pfam" id="PF08990">
    <property type="entry name" value="Docking"/>
    <property type="match status" value="1"/>
</dbReference>
<comment type="caution">
    <text evidence="10">The sequence shown here is derived from an EMBL/GenBank/DDBJ whole genome shotgun (WGS) entry which is preliminary data.</text>
</comment>
<dbReference type="InterPro" id="IPR050091">
    <property type="entry name" value="PKS_NRPS_Biosynth_Enz"/>
</dbReference>
<dbReference type="InterPro" id="IPR013968">
    <property type="entry name" value="PKS_KR"/>
</dbReference>
<feature type="domain" description="Carrier" evidence="8">
    <location>
        <begin position="2788"/>
        <end position="2863"/>
    </location>
</feature>
<dbReference type="InterPro" id="IPR032821">
    <property type="entry name" value="PKS_assoc"/>
</dbReference>
<keyword evidence="3" id="KW-0597">Phosphoprotein</keyword>
<organism evidence="10 11">
    <name type="scientific">Actinomadura vinacea</name>
    <dbReference type="NCBI Taxonomy" id="115336"/>
    <lineage>
        <taxon>Bacteria</taxon>
        <taxon>Bacillati</taxon>
        <taxon>Actinomycetota</taxon>
        <taxon>Actinomycetes</taxon>
        <taxon>Streptosporangiales</taxon>
        <taxon>Thermomonosporaceae</taxon>
        <taxon>Actinomadura</taxon>
    </lineage>
</organism>
<dbReference type="Pfam" id="PF16197">
    <property type="entry name" value="KAsynt_C_assoc"/>
    <property type="match status" value="2"/>
</dbReference>
<feature type="domain" description="Ketosynthase family 3 (KS3)" evidence="9">
    <location>
        <begin position="1196"/>
        <end position="1622"/>
    </location>
</feature>
<dbReference type="PROSITE" id="PS00012">
    <property type="entry name" value="PHOSPHOPANTETHEINE"/>
    <property type="match status" value="2"/>
</dbReference>
<dbReference type="SUPFAM" id="SSF47336">
    <property type="entry name" value="ACP-like"/>
    <property type="match status" value="2"/>
</dbReference>
<dbReference type="InterPro" id="IPR036291">
    <property type="entry name" value="NAD(P)-bd_dom_sf"/>
</dbReference>
<dbReference type="Pfam" id="PF00698">
    <property type="entry name" value="Acyl_transf_1"/>
    <property type="match status" value="1"/>
</dbReference>
<dbReference type="SUPFAM" id="SSF52151">
    <property type="entry name" value="FabD/lysophospholipase-like"/>
    <property type="match status" value="1"/>
</dbReference>
<dbReference type="Gene3D" id="3.30.70.3290">
    <property type="match status" value="2"/>
</dbReference>
<reference evidence="11" key="1">
    <citation type="journal article" date="2019" name="Int. J. Syst. Evol. Microbiol.">
        <title>The Global Catalogue of Microorganisms (GCM) 10K type strain sequencing project: providing services to taxonomists for standard genome sequencing and annotation.</title>
        <authorList>
            <consortium name="The Broad Institute Genomics Platform"/>
            <consortium name="The Broad Institute Genome Sequencing Center for Infectious Disease"/>
            <person name="Wu L."/>
            <person name="Ma J."/>
        </authorList>
    </citation>
    <scope>NUCLEOTIDE SEQUENCE [LARGE SCALE GENOMIC DNA]</scope>
    <source>
        <strain evidence="11">JCM 3325</strain>
    </source>
</reference>
<dbReference type="PANTHER" id="PTHR43775">
    <property type="entry name" value="FATTY ACID SYNTHASE"/>
    <property type="match status" value="1"/>
</dbReference>
<evidence type="ECO:0000256" key="5">
    <source>
        <dbReference type="ARBA" id="ARBA00023194"/>
    </source>
</evidence>
<dbReference type="PROSITE" id="PS52004">
    <property type="entry name" value="KS3_2"/>
    <property type="match status" value="2"/>
</dbReference>
<evidence type="ECO:0000259" key="8">
    <source>
        <dbReference type="PROSITE" id="PS50075"/>
    </source>
</evidence>
<gene>
    <name evidence="10" type="ORF">GCM10010191_10590</name>
</gene>
<evidence type="ECO:0000259" key="9">
    <source>
        <dbReference type="PROSITE" id="PS52004"/>
    </source>
</evidence>
<dbReference type="SUPFAM" id="SSF51735">
    <property type="entry name" value="NAD(P)-binding Rossmann-fold domains"/>
    <property type="match status" value="4"/>
</dbReference>
<dbReference type="SUPFAM" id="SSF55048">
    <property type="entry name" value="Probable ACP-binding domain of malonyl-CoA ACP transacylase"/>
    <property type="match status" value="1"/>
</dbReference>
<dbReference type="Gene3D" id="3.10.129.110">
    <property type="entry name" value="Polyketide synthase dehydratase"/>
    <property type="match status" value="2"/>
</dbReference>
<evidence type="ECO:0000256" key="4">
    <source>
        <dbReference type="ARBA" id="ARBA00022679"/>
    </source>
</evidence>
<keyword evidence="6" id="KW-0511">Multifunctional enzyme</keyword>
<dbReference type="CDD" id="cd00833">
    <property type="entry name" value="PKS"/>
    <property type="match status" value="2"/>
</dbReference>
<dbReference type="InterPro" id="IPR014030">
    <property type="entry name" value="Ketoacyl_synth_N"/>
</dbReference>
<keyword evidence="7" id="KW-0012">Acyltransferase</keyword>
<accession>A0ABP5VLQ0</accession>
<evidence type="ECO:0000313" key="10">
    <source>
        <dbReference type="EMBL" id="GAA2404741.1"/>
    </source>
</evidence>
<dbReference type="InterPro" id="IPR057326">
    <property type="entry name" value="KR_dom"/>
</dbReference>
<comment type="cofactor">
    <cofactor evidence="1">
        <name>pantetheine 4'-phosphate</name>
        <dbReference type="ChEBI" id="CHEBI:47942"/>
    </cofactor>
</comment>
<evidence type="ECO:0000313" key="11">
    <source>
        <dbReference type="Proteomes" id="UP001501231"/>
    </source>
</evidence>
<dbReference type="InterPro" id="IPR016035">
    <property type="entry name" value="Acyl_Trfase/lysoPLipase"/>
</dbReference>
<keyword evidence="5" id="KW-0045">Antibiotic biosynthesis</keyword>
<dbReference type="Gene3D" id="3.40.50.720">
    <property type="entry name" value="NAD(P)-binding Rossmann-like Domain"/>
    <property type="match status" value="2"/>
</dbReference>
<dbReference type="EMBL" id="BAAARW010000003">
    <property type="protein sequence ID" value="GAA2404741.1"/>
    <property type="molecule type" value="Genomic_DNA"/>
</dbReference>
<dbReference type="CDD" id="cd08956">
    <property type="entry name" value="KR_3_FAS_SDR_x"/>
    <property type="match status" value="1"/>
</dbReference>
<dbReference type="InterPro" id="IPR036299">
    <property type="entry name" value="Polyketide_synth_docking_sf"/>
</dbReference>
<dbReference type="Gene3D" id="3.40.47.10">
    <property type="match status" value="2"/>
</dbReference>
<dbReference type="InterPro" id="IPR049552">
    <property type="entry name" value="PKS_DH_N"/>
</dbReference>
<dbReference type="InterPro" id="IPR042104">
    <property type="entry name" value="PKS_dehydratase_sf"/>
</dbReference>
<feature type="domain" description="Ketosynthase family 3 (KS3)" evidence="9">
    <location>
        <begin position="33"/>
        <end position="459"/>
    </location>
</feature>
<evidence type="ECO:0000256" key="1">
    <source>
        <dbReference type="ARBA" id="ARBA00001957"/>
    </source>
</evidence>
<evidence type="ECO:0000256" key="3">
    <source>
        <dbReference type="ARBA" id="ARBA00022553"/>
    </source>
</evidence>
<dbReference type="Proteomes" id="UP001501231">
    <property type="component" value="Unassembled WGS sequence"/>
</dbReference>
<dbReference type="Pfam" id="PF02801">
    <property type="entry name" value="Ketoacyl-synt_C"/>
    <property type="match status" value="2"/>
</dbReference>
<dbReference type="Pfam" id="PF21089">
    <property type="entry name" value="PKS_DH_N"/>
    <property type="match status" value="1"/>
</dbReference>
<dbReference type="Pfam" id="PF22953">
    <property type="entry name" value="SpnB_Rossmann"/>
    <property type="match status" value="1"/>
</dbReference>
<dbReference type="InterPro" id="IPR014031">
    <property type="entry name" value="Ketoacyl_synth_C"/>
</dbReference>
<sequence>MSNEEKLRYFLKRVTADLREANDRVRELEGQAGEPIAIVGIGCRYPGNVASAADLWGLVSGGGDAVGPFPTDRGWDVAGLFDPEVGRPGKSYVREGGFVYGAGGFDAEFFGISPREAVAMDPQQRMALEVSWEAIEHAGIDPLSLRESQTGVFLGATYGGYGQDQETGTGDGDGFRLTGISPSVTSGRIAYLLGLRGPAISLDTACSSSLVALHLATQALRSGECSLALAGGVTVMAGPDGFVEFSRQRGLAPDGRIKAFAAAADGTAWSEGAGVLLLEKLSDAQRHGHPVLAVVRGSAVNSDGASNGLTAPNGPSQEAVIRAALANAGLASDEVDAVEAHGTGTTLGDPIEARALLATYGRSRPADRPLLLGSVKTNLGHTQAAAGVAGVIKMVMAMRRRTVPETLRVDAPTPHVDWSSGTVRLATGPTPWPQGDRPRRAGVSAFGISGTNAHVILEEPEIIEEAPESEPAEAAEPGQVTYPVPLVLSAKTPDALRAQAGRLLPAVAAHALADVGFSLATGRSAFEHRAVVLANDTEEARRGLAALAEGDPSPHVVNGAAIAGKVVFVFPESFDAGAAAELLDTSPEFAALIEGLPVAWNKHFPHARRVELPSYPFQHRQFWIEASGSAGQASEGWRYRVDWEPLAADPAPALTGMWLLVAPVHEAVADAEAVAEALTGHGAEVLITSAEDIPDRLPATEFDGVVSLVGGAAAASLSLVQALGDAGVSAPLWCLTRGAVSVGDPVDPSQAQVWGLGRVAALEHSDRWGGLIDLPQALDPAALSRLCGLLAGGHGEDQLAIRPTGIHTRRLVPAGNRTAAARRWQPRGTVLITGGTGGLGAHVARWAAREGAEHLLLISREGRDAEGSAELEAELGDLGAGVTIAACDAADRDALAAAVQAHDVPPIRAVVHADALRELAPLAETTPAMLHAVIAAKATVAANLDALFDADPLDAFVLFSSVAGVWGSGDHGAYAAASAELDALAERRRARGLAGSSIAWGLLDVSGDAPARDGKRTHGLGYLPVPAALTAMRQTVEREETAVVVADVDWARFASAFTLARPSPLLRGVPEADPAPVAAQETGGGAGDAELRRRLSALPEAEQSAALLEIVRSAAAFVLGHGGAADVPSNRPFSDLGFDSLTAIELRDRLDAETALRLPATLIFDYPTPAALAGHLRAELLGDRDEIRTGTRGGADEPIAIVAMSCRFPGGVRSPEELWRLVADGRDAVAEFPADRGWDVAGLYDPEPGMVGKSYVRDGGFLDGVADFDPAFFGINPREALAMDPQQRLLLETSWEALERAGIDPAALRGSDTAVYVGTSIQDYGERAMRSSDDALAGYAGTGNSAAVMSGRVSYTFGFEGPSVTVDTACSSSLVALHMAVRALRDGETALAVAGGVTVMASPVMFVEFSRQRALAANGRSKSFSDDADGTGLSEGVGMLVLERLSDARRNGHEVLALLAGTAINSDGASNGLTAPNGPSQQRVIRNALADAGVAPSDVDIVEAHGTGTQLGDPIEAQALVATYGRNRADHPLRLGSLKSNIGHTQAAAGVAGVMKMVLAIRNGVLPKTLHAAEPTTHVDWSAGTVELLNESVPWPETGRPRRAGVSSFGISGTNAHVIVEQAEPADEPDLVEPAEPAAVPWLLSTKTDAALRRQADRLRGFLDDDPGGSAADIGFSLATTRSTFDHRAVVVGRDRDELAAGLEALAAGTPADRVVTGAAGPDPKVVFVFPGQGSQWAAMGRELLESSPVFRAQAEACAEVFDPMLGWSLLDVLRGAEDAAPLDRIEVVQPALFTMMVSLAALWRSHGVEPAAVTGTSQGEIAAAYVAGALSLEDAARIIGLRSKVLADRLVGHGALVSVGLSAADAEKRIARWDGRLEVGGVNAPRLVTVAGERSALDELVAELEADGVRVREVAASVATHCAQVDGIREELMQVLKPVRARRAEIPFYSTVTGGLLDADGMDAEYWFANTREPVLFEPVTRALLDAGHTVFVEVSPHPVVGVAVQETVDDRDAAAAVTGSLRRNHGDLGRFLTSLGEAHVHGVDVRWEEAFAGAGGSRIDLPTYAFQRQRYWLDDSAVTADAAASGQRSLDHPLLPAGLPLAGDGYLLTGRLSRTALPWLADGTRVLPGAAIVELAIRAGDEVGCERLDALTLDDPLVLPEVGGLALQVSVAAPDTLGHRAVEVYSRAEDALAAMPWTRHATGVLAPGAAPAPSGTSTEHDAFAEVTLDEAELADASRFGLHPALLEAALGATLGESERPTAWHGVSLYATGATTLRVTVTRLDADTVSVVMADHTGTPVAAVDRLTLGPVPVAQPDVADGALFGADWVPLPGIAAAPSGRWAVLGPDPIGLTPALAAAGIPVESHQTLASLREVPDVVFVPCDPKLRLNAPTVRRTTHRVLELAQEWLADDRFATSRLAFVTRGAVATGESDGVPDLVHAAVWGLIRSAQSENPDRFLLVDLDKASSHALPAAVACGEAQLALRDGVALGQRMRPAARTGAAERPRLDPDGTVLITGANGALGGLVARHLAAEHGVRRLLLISRSGTGTAELEAELAGAGAAVTTAACDVADRAALARLLADHPVSAVFHTAGVLDDGVLVSLTPDRMDKVLRPKVDGALNLHELTGDLDAFVLFSSSAATFGSPGQGNYAAANTFLDALAQHRLAGGLPAVSLGWGFWAQRSGMIGELDQVELENRMGRNGMKPIRPAEGLALLDAGLSAGRAALLPLRLDVPALRELAETGLLPAVLRDLIRVPARRAVDAGAGEETSLRDRLAGLDPADRQAALLDLVQGTVAAALGYESPDEVEPSRAFKELGFDSLTSVELRNRLNAATGLRLRATVAFDFPSPRAIADHLAAELFGVTEQADDTEAESEIDAMDLEALVDLALEGEEP</sequence>
<dbReference type="InterPro" id="IPR001227">
    <property type="entry name" value="Ac_transferase_dom_sf"/>
</dbReference>
<dbReference type="InterPro" id="IPR036736">
    <property type="entry name" value="ACP-like_sf"/>
</dbReference>
<dbReference type="CDD" id="cd08952">
    <property type="entry name" value="KR_1_SDR_x"/>
    <property type="match status" value="1"/>
</dbReference>
<dbReference type="SMART" id="SM00822">
    <property type="entry name" value="PKS_KR"/>
    <property type="match status" value="2"/>
</dbReference>
<feature type="domain" description="Carrier" evidence="8">
    <location>
        <begin position="1105"/>
        <end position="1180"/>
    </location>
</feature>
<dbReference type="InterPro" id="IPR009081">
    <property type="entry name" value="PP-bd_ACP"/>
</dbReference>
<dbReference type="Pfam" id="PF00109">
    <property type="entry name" value="ketoacyl-synt"/>
    <property type="match status" value="2"/>
</dbReference>
<evidence type="ECO:0000256" key="2">
    <source>
        <dbReference type="ARBA" id="ARBA00022450"/>
    </source>
</evidence>
<evidence type="ECO:0008006" key="12">
    <source>
        <dbReference type="Google" id="ProtNLM"/>
    </source>
</evidence>
<dbReference type="InterPro" id="IPR020806">
    <property type="entry name" value="PKS_PP-bd"/>
</dbReference>
<dbReference type="SUPFAM" id="SSF101173">
    <property type="entry name" value="Docking domain B of the erythromycin polyketide synthase (DEBS)"/>
    <property type="match status" value="1"/>
</dbReference>
<keyword evidence="2" id="KW-0596">Phosphopantetheine</keyword>
<dbReference type="PROSITE" id="PS00606">
    <property type="entry name" value="KS3_1"/>
    <property type="match status" value="2"/>
</dbReference>
<evidence type="ECO:0000256" key="6">
    <source>
        <dbReference type="ARBA" id="ARBA00023268"/>
    </source>
</evidence>
<protein>
    <recommendedName>
        <fullName evidence="12">SDR family NAD(P)-dependent oxidoreductase</fullName>
    </recommendedName>
</protein>
<dbReference type="PANTHER" id="PTHR43775:SF51">
    <property type="entry name" value="INACTIVE PHENOLPHTHIOCEROL SYNTHESIS POLYKETIDE SYNTHASE TYPE I PKS1-RELATED"/>
    <property type="match status" value="1"/>
</dbReference>
<keyword evidence="11" id="KW-1185">Reference proteome</keyword>
<dbReference type="InterPro" id="IPR055123">
    <property type="entry name" value="SpnB-like_Rossmann"/>
</dbReference>
<dbReference type="SMART" id="SM00823">
    <property type="entry name" value="PKS_PP"/>
    <property type="match status" value="2"/>
</dbReference>
<dbReference type="InterPro" id="IPR016036">
    <property type="entry name" value="Malonyl_transacylase_ACP-bd"/>
</dbReference>
<dbReference type="SMART" id="SM00825">
    <property type="entry name" value="PKS_KS"/>
    <property type="match status" value="2"/>
</dbReference>
<dbReference type="Pfam" id="PF00550">
    <property type="entry name" value="PP-binding"/>
    <property type="match status" value="2"/>
</dbReference>
<keyword evidence="4" id="KW-0808">Transferase</keyword>
<dbReference type="Gene3D" id="3.40.366.10">
    <property type="entry name" value="Malonyl-Coenzyme A Acyl Carrier Protein, domain 2"/>
    <property type="match status" value="1"/>
</dbReference>
<name>A0ABP5VLQ0_9ACTN</name>